<dbReference type="SMART" id="SM00873">
    <property type="entry name" value="B3_4"/>
    <property type="match status" value="1"/>
</dbReference>
<dbReference type="InterPro" id="IPR005146">
    <property type="entry name" value="B3/B4_tRNA-bd"/>
</dbReference>
<sequence length="229" mass="25485">MIHVSISEEIAKACPDLHVAVVECDVVNTVSDEQLWKEITEVETYIRTSCKLEDINKFPPIKATRQAYKRLGKDPNRYRPSAEALRRRILRELPLYKIDTLVDIINLLSIQSGYSIGGFDAGKIDGDLVLGVGREGEIYHGIGRGELNIAGLPVYRDNQGGVGTPTSDEERTKIDMNTGKLLMIINGYSGKEGLQEALTYGVSLLTRYVSTTNLEMELITPESRVKIML</sequence>
<dbReference type="Gene3D" id="3.50.40.10">
    <property type="entry name" value="Phenylalanyl-trna Synthetase, Chain B, domain 3"/>
    <property type="match status" value="1"/>
</dbReference>
<dbReference type="SUPFAM" id="SSF56037">
    <property type="entry name" value="PheT/TilS domain"/>
    <property type="match status" value="1"/>
</dbReference>
<comment type="caution">
    <text evidence="2">The sequence shown here is derived from an EMBL/GenBank/DDBJ whole genome shotgun (WGS) entry which is preliminary data.</text>
</comment>
<evidence type="ECO:0000313" key="2">
    <source>
        <dbReference type="EMBL" id="MBC5645079.1"/>
    </source>
</evidence>
<accession>A0ABR7E7H2</accession>
<dbReference type="PANTHER" id="PTHR39209:SF2">
    <property type="entry name" value="CYTOPLASMIC PROTEIN"/>
    <property type="match status" value="1"/>
</dbReference>
<dbReference type="Pfam" id="PF03483">
    <property type="entry name" value="B3_4"/>
    <property type="match status" value="1"/>
</dbReference>
<evidence type="ECO:0000313" key="3">
    <source>
        <dbReference type="Proteomes" id="UP000644010"/>
    </source>
</evidence>
<dbReference type="InterPro" id="IPR020825">
    <property type="entry name" value="Phe-tRNA_synthase-like_B3/B4"/>
</dbReference>
<name>A0ABR7E7H2_9BACT</name>
<dbReference type="EMBL" id="JACOOI010000026">
    <property type="protein sequence ID" value="MBC5645079.1"/>
    <property type="molecule type" value="Genomic_DNA"/>
</dbReference>
<dbReference type="RefSeq" id="WP_186960833.1">
    <property type="nucleotide sequence ID" value="NZ_JACOOI010000026.1"/>
</dbReference>
<feature type="domain" description="B3/B4 tRNA-binding" evidence="1">
    <location>
        <begin position="62"/>
        <end position="210"/>
    </location>
</feature>
<keyword evidence="3" id="KW-1185">Reference proteome</keyword>
<proteinExistence type="predicted"/>
<reference evidence="2 3" key="1">
    <citation type="submission" date="2020-08" db="EMBL/GenBank/DDBJ databases">
        <title>Genome public.</title>
        <authorList>
            <person name="Liu C."/>
            <person name="Sun Q."/>
        </authorList>
    </citation>
    <scope>NUCLEOTIDE SEQUENCE [LARGE SCALE GENOMIC DNA]</scope>
    <source>
        <strain evidence="2 3">BX2</strain>
    </source>
</reference>
<dbReference type="PANTHER" id="PTHR39209">
    <property type="match status" value="1"/>
</dbReference>
<gene>
    <name evidence="2" type="ORF">H8S77_19550</name>
</gene>
<protein>
    <recommendedName>
        <fullName evidence="1">B3/B4 tRNA-binding domain-containing protein</fullName>
    </recommendedName>
</protein>
<evidence type="ECO:0000259" key="1">
    <source>
        <dbReference type="SMART" id="SM00873"/>
    </source>
</evidence>
<dbReference type="Proteomes" id="UP000644010">
    <property type="component" value="Unassembled WGS sequence"/>
</dbReference>
<organism evidence="2 3">
    <name type="scientific">Parabacteroides segnis</name>
    <dbReference type="NCBI Taxonomy" id="2763058"/>
    <lineage>
        <taxon>Bacteria</taxon>
        <taxon>Pseudomonadati</taxon>
        <taxon>Bacteroidota</taxon>
        <taxon>Bacteroidia</taxon>
        <taxon>Bacteroidales</taxon>
        <taxon>Tannerellaceae</taxon>
        <taxon>Parabacteroides</taxon>
    </lineage>
</organism>